<evidence type="ECO:0000313" key="3">
    <source>
        <dbReference type="Proteomes" id="UP001623592"/>
    </source>
</evidence>
<keyword evidence="3" id="KW-1185">Reference proteome</keyword>
<dbReference type="EMBL" id="JBJIAA010000014">
    <property type="protein sequence ID" value="MFL0252110.1"/>
    <property type="molecule type" value="Genomic_DNA"/>
</dbReference>
<protein>
    <submittedName>
        <fullName evidence="2">Uncharacterized protein</fullName>
    </submittedName>
</protein>
<keyword evidence="1" id="KW-0812">Transmembrane</keyword>
<keyword evidence="1" id="KW-1133">Transmembrane helix</keyword>
<feature type="transmembrane region" description="Helical" evidence="1">
    <location>
        <begin position="93"/>
        <end position="112"/>
    </location>
</feature>
<dbReference type="RefSeq" id="WP_406788761.1">
    <property type="nucleotide sequence ID" value="NZ_JBJIAA010000014.1"/>
</dbReference>
<evidence type="ECO:0000256" key="1">
    <source>
        <dbReference type="SAM" id="Phobius"/>
    </source>
</evidence>
<keyword evidence="1" id="KW-0472">Membrane</keyword>
<evidence type="ECO:0000313" key="2">
    <source>
        <dbReference type="EMBL" id="MFL0252110.1"/>
    </source>
</evidence>
<dbReference type="Proteomes" id="UP001623592">
    <property type="component" value="Unassembled WGS sequence"/>
</dbReference>
<comment type="caution">
    <text evidence="2">The sequence shown here is derived from an EMBL/GenBank/DDBJ whole genome shotgun (WGS) entry which is preliminary data.</text>
</comment>
<proteinExistence type="predicted"/>
<reference evidence="2 3" key="1">
    <citation type="submission" date="2024-11" db="EMBL/GenBank/DDBJ databases">
        <authorList>
            <person name="Heng Y.C."/>
            <person name="Lim A.C.H."/>
            <person name="Lee J.K.Y."/>
            <person name="Kittelmann S."/>
        </authorList>
    </citation>
    <scope>NUCLEOTIDE SEQUENCE [LARGE SCALE GENOMIC DNA]</scope>
    <source>
        <strain evidence="2 3">WILCCON 0114</strain>
    </source>
</reference>
<feature type="transmembrane region" description="Helical" evidence="1">
    <location>
        <begin position="12"/>
        <end position="45"/>
    </location>
</feature>
<name>A0ABW8TKT4_9CLOT</name>
<organism evidence="2 3">
    <name type="scientific">Clostridium neuense</name>
    <dbReference type="NCBI Taxonomy" id="1728934"/>
    <lineage>
        <taxon>Bacteria</taxon>
        <taxon>Bacillati</taxon>
        <taxon>Bacillota</taxon>
        <taxon>Clostridia</taxon>
        <taxon>Eubacteriales</taxon>
        <taxon>Clostridiaceae</taxon>
        <taxon>Clostridium</taxon>
    </lineage>
</organism>
<accession>A0ABW8TKT4</accession>
<sequence>MKKLVLMKNFTIIIGLLSLAFTIINHLGFLSLAINAGFMFEVFYGNHLNKTYKNKDANLSKYYERLYIKVLGMLDFCMIAEFVWNVMSPYYNMAAYKVIVSVLFLILFADLYRDKRSLYSGIEK</sequence>
<gene>
    <name evidence="2" type="ORF">ACJDT4_16945</name>
</gene>